<dbReference type="EMBL" id="FOIZ01000002">
    <property type="protein sequence ID" value="SEW45958.1"/>
    <property type="molecule type" value="Genomic_DNA"/>
</dbReference>
<dbReference type="SUPFAM" id="SSF51261">
    <property type="entry name" value="Duplicated hybrid motif"/>
    <property type="match status" value="1"/>
</dbReference>
<keyword evidence="2" id="KW-0378">Hydrolase</keyword>
<evidence type="ECO:0000256" key="1">
    <source>
        <dbReference type="SAM" id="SignalP"/>
    </source>
</evidence>
<dbReference type="RefSeq" id="WP_089997048.1">
    <property type="nucleotide sequence ID" value="NZ_FOIZ01000002.1"/>
</dbReference>
<feature type="signal peptide" evidence="1">
    <location>
        <begin position="1"/>
        <end position="17"/>
    </location>
</feature>
<feature type="chain" id="PRO_5011709707" evidence="1">
    <location>
        <begin position="18"/>
        <end position="370"/>
    </location>
</feature>
<dbReference type="AlphaFoldDB" id="A0A1I0RX08"/>
<gene>
    <name evidence="2" type="ORF">SAMN04488515_3416</name>
</gene>
<dbReference type="Proteomes" id="UP000199167">
    <property type="component" value="Unassembled WGS sequence"/>
</dbReference>
<dbReference type="STRING" id="364200.SAMN04488515_3416"/>
<name>A0A1I0RX08_9RHOB</name>
<proteinExistence type="predicted"/>
<keyword evidence="1" id="KW-0732">Signal</keyword>
<dbReference type="OrthoDB" id="9809144at2"/>
<reference evidence="2 3" key="1">
    <citation type="submission" date="2016-10" db="EMBL/GenBank/DDBJ databases">
        <authorList>
            <person name="de Groot N.N."/>
        </authorList>
    </citation>
    <scope>NUCLEOTIDE SEQUENCE [LARGE SCALE GENOMIC DNA]</scope>
    <source>
        <strain evidence="2 3">DSM 17925</strain>
    </source>
</reference>
<evidence type="ECO:0000313" key="2">
    <source>
        <dbReference type="EMBL" id="SEW45958.1"/>
    </source>
</evidence>
<dbReference type="Gene3D" id="2.70.70.10">
    <property type="entry name" value="Glucose Permease (Domain IIA)"/>
    <property type="match status" value="1"/>
</dbReference>
<organism evidence="2 3">
    <name type="scientific">Cognatiyoonia koreensis</name>
    <dbReference type="NCBI Taxonomy" id="364200"/>
    <lineage>
        <taxon>Bacteria</taxon>
        <taxon>Pseudomonadati</taxon>
        <taxon>Pseudomonadota</taxon>
        <taxon>Alphaproteobacteria</taxon>
        <taxon>Rhodobacterales</taxon>
        <taxon>Paracoccaceae</taxon>
        <taxon>Cognatiyoonia</taxon>
    </lineage>
</organism>
<keyword evidence="3" id="KW-1185">Reference proteome</keyword>
<evidence type="ECO:0000313" key="3">
    <source>
        <dbReference type="Proteomes" id="UP000199167"/>
    </source>
</evidence>
<protein>
    <submittedName>
        <fullName evidence="2">Septal ring factor EnvC, activator of murein hydrolases AmiA and AmiB</fullName>
    </submittedName>
</protein>
<sequence>MLRLAACLFCLATPTSAQDSAGAAAQAAADRLEAASVQLSKAGGARDRVRALTATVRAYEDGLAAMRDGLRRAAIREQTLRATLDAKSTEVGQLLGVLQATGQTSGPLSLLHPNGALGTARAGMIAADVTPALQAEVNTLRAQLEEVALLRSLQESAAETLEQGLAGAQEARSALSEAISDRTDLPRRFTDDPIQTALLIASTETLDGFASGLTDAFLNQPGGTDARAAKGSLALPVQGQVLRGFNAADAAGITRPGVILATRPRALVTTPVPATLLFQGPLLEYGNVVIVEPAPDVLFVFGGLAEVYGTVGQVLPADAPIGLMGGEAPSVNVILTENDATTPTAASETLYLEVREGQSPVDPATWFVLD</sequence>
<dbReference type="InterPro" id="IPR011055">
    <property type="entry name" value="Dup_hybrid_motif"/>
</dbReference>
<dbReference type="GO" id="GO:0016787">
    <property type="term" value="F:hydrolase activity"/>
    <property type="evidence" value="ECO:0007669"/>
    <property type="project" value="UniProtKB-KW"/>
</dbReference>
<accession>A0A1I0RX08</accession>